<dbReference type="Ensembl" id="ENSONIT00000010616.2">
    <property type="protein sequence ID" value="ENSONIP00000010607.2"/>
    <property type="gene ID" value="ENSONIG00000008437.2"/>
</dbReference>
<dbReference type="InterPro" id="IPR006671">
    <property type="entry name" value="Cyclin_N"/>
</dbReference>
<dbReference type="Proteomes" id="UP000005207">
    <property type="component" value="Linkage group LG10"/>
</dbReference>
<evidence type="ECO:0000313" key="6">
    <source>
        <dbReference type="Ensembl" id="ENSONIP00000010607.2"/>
    </source>
</evidence>
<dbReference type="OMA" id="PQRDEIC"/>
<comment type="function">
    <text evidence="1">Essential for the control of the cell cycle at the G2/M (mitosis) transition.</text>
</comment>
<sequence length="423" mass="46757">MLLAVTVVSYQHSCLDLGSDTLVNFETTERRKQTLSAHGLLAGVRCVCPGCSLACAVDVMKNPGAAESRRLDGLLEAALVREARLWKVPVFKNGCIQGADISSSQHQEMILWLGEMNRLFHFCPETFALGVCVLNRLLSTVKAQTKYLKCIAFTSLLLAAKINEEDEVIGSVKDLVVQSGCNFSTAEILRMERIILDKLHWDLYTATPIDFIHIFHAMLVSGHPHLIPSIGLGSGVGWYPATDPGVLPVGLGNQKRPPGLQVALWTRQVQHCMACHQLWQFKGSTLALAIITLELEALTPDWFSVLTDLLKKAQVDSAEFIHCKEVVDEYLHSLEFSLTTNAVYIFDSTQIQEEERAQSPTRHLQESRRGRGDGEQGDSDEYYDGFGNLYNEEATPGAEGSDRDGSFEQEDISSCPPLHPAVN</sequence>
<dbReference type="SUPFAM" id="SSF47954">
    <property type="entry name" value="Cyclin-like"/>
    <property type="match status" value="1"/>
</dbReference>
<comment type="similarity">
    <text evidence="3">Belongs to the cyclin family.</text>
</comment>
<reference evidence="6" key="3">
    <citation type="submission" date="2025-09" db="UniProtKB">
        <authorList>
            <consortium name="Ensembl"/>
        </authorList>
    </citation>
    <scope>IDENTIFICATION</scope>
</reference>
<gene>
    <name evidence="6" type="primary">CCNI2</name>
</gene>
<dbReference type="PANTHER" id="PTHR10177">
    <property type="entry name" value="CYCLINS"/>
    <property type="match status" value="1"/>
</dbReference>
<evidence type="ECO:0000256" key="2">
    <source>
        <dbReference type="ARBA" id="ARBA00023127"/>
    </source>
</evidence>
<dbReference type="InterPro" id="IPR039361">
    <property type="entry name" value="Cyclin"/>
</dbReference>
<dbReference type="FunFam" id="1.10.472.10:FF:000006">
    <property type="entry name" value="Cyclin I"/>
    <property type="match status" value="1"/>
</dbReference>
<dbReference type="HOGENOM" id="CLU_062642_1_0_1"/>
<reference evidence="6" key="2">
    <citation type="submission" date="2025-08" db="UniProtKB">
        <authorList>
            <consortium name="Ensembl"/>
        </authorList>
    </citation>
    <scope>IDENTIFICATION</scope>
</reference>
<dbReference type="SMART" id="SM00385">
    <property type="entry name" value="CYCLIN"/>
    <property type="match status" value="1"/>
</dbReference>
<name>I3JP13_ORENI</name>
<evidence type="ECO:0000256" key="4">
    <source>
        <dbReference type="SAM" id="MobiDB-lite"/>
    </source>
</evidence>
<feature type="compositionally biased region" description="Basic and acidic residues" evidence="4">
    <location>
        <begin position="354"/>
        <end position="374"/>
    </location>
</feature>
<protein>
    <submittedName>
        <fullName evidence="6">Cyclin I family member 2</fullName>
    </submittedName>
</protein>
<dbReference type="AlphaFoldDB" id="I3JP13"/>
<dbReference type="InterPro" id="IPR036915">
    <property type="entry name" value="Cyclin-like_sf"/>
</dbReference>
<evidence type="ECO:0000256" key="1">
    <source>
        <dbReference type="ARBA" id="ARBA00003222"/>
    </source>
</evidence>
<dbReference type="InterPro" id="IPR013763">
    <property type="entry name" value="Cyclin-like_dom"/>
</dbReference>
<dbReference type="Pfam" id="PF00134">
    <property type="entry name" value="Cyclin_N"/>
    <property type="match status" value="1"/>
</dbReference>
<keyword evidence="7" id="KW-1185">Reference proteome</keyword>
<feature type="domain" description="Cyclin-like" evidence="5">
    <location>
        <begin position="111"/>
        <end position="197"/>
    </location>
</feature>
<dbReference type="InParanoid" id="I3JP13"/>
<evidence type="ECO:0000313" key="7">
    <source>
        <dbReference type="Proteomes" id="UP000005207"/>
    </source>
</evidence>
<organism evidence="6 7">
    <name type="scientific">Oreochromis niloticus</name>
    <name type="common">Nile tilapia</name>
    <name type="synonym">Tilapia nilotica</name>
    <dbReference type="NCBI Taxonomy" id="8128"/>
    <lineage>
        <taxon>Eukaryota</taxon>
        <taxon>Metazoa</taxon>
        <taxon>Chordata</taxon>
        <taxon>Craniata</taxon>
        <taxon>Vertebrata</taxon>
        <taxon>Euteleostomi</taxon>
        <taxon>Actinopterygii</taxon>
        <taxon>Neopterygii</taxon>
        <taxon>Teleostei</taxon>
        <taxon>Neoteleostei</taxon>
        <taxon>Acanthomorphata</taxon>
        <taxon>Ovalentaria</taxon>
        <taxon>Cichlomorphae</taxon>
        <taxon>Cichliformes</taxon>
        <taxon>Cichlidae</taxon>
        <taxon>African cichlids</taxon>
        <taxon>Pseudocrenilabrinae</taxon>
        <taxon>Oreochromini</taxon>
        <taxon>Oreochromis</taxon>
    </lineage>
</organism>
<dbReference type="GeneTree" id="ENSGT00940000162679"/>
<accession>I3JP13</accession>
<dbReference type="FunCoup" id="I3JP13">
    <property type="interactions" value="4"/>
</dbReference>
<evidence type="ECO:0000259" key="5">
    <source>
        <dbReference type="SMART" id="SM00385"/>
    </source>
</evidence>
<dbReference type="CDD" id="cd20526">
    <property type="entry name" value="CYCLIN_CCNI-like"/>
    <property type="match status" value="1"/>
</dbReference>
<feature type="region of interest" description="Disordered" evidence="4">
    <location>
        <begin position="354"/>
        <end position="423"/>
    </location>
</feature>
<proteinExistence type="inferred from homology"/>
<dbReference type="Gene3D" id="1.10.472.10">
    <property type="entry name" value="Cyclin-like"/>
    <property type="match status" value="2"/>
</dbReference>
<keyword evidence="2 3" id="KW-0195">Cyclin</keyword>
<reference evidence="7" key="1">
    <citation type="submission" date="2012-01" db="EMBL/GenBank/DDBJ databases">
        <title>The Genome Sequence of Oreochromis niloticus (Nile Tilapia).</title>
        <authorList>
            <consortium name="Broad Institute Genome Assembly Team"/>
            <consortium name="Broad Institute Sequencing Platform"/>
            <person name="Di Palma F."/>
            <person name="Johnson J."/>
            <person name="Lander E.S."/>
            <person name="Lindblad-Toh K."/>
        </authorList>
    </citation>
    <scope>NUCLEOTIDE SEQUENCE [LARGE SCALE GENOMIC DNA]</scope>
</reference>
<evidence type="ECO:0000256" key="3">
    <source>
        <dbReference type="RuleBase" id="RU000383"/>
    </source>
</evidence>